<name>A0A948TLT2_9BACT</name>
<dbReference type="AlphaFoldDB" id="A0A948TLT2"/>
<reference evidence="5" key="2">
    <citation type="submission" date="2021-04" db="EMBL/GenBank/DDBJ databases">
        <authorList>
            <person name="Gilroy R."/>
        </authorList>
    </citation>
    <scope>NUCLEOTIDE SEQUENCE</scope>
    <source>
        <strain evidence="5">8470</strain>
    </source>
</reference>
<dbReference type="InterPro" id="IPR000792">
    <property type="entry name" value="Tscrpt_reg_LuxR_C"/>
</dbReference>
<evidence type="ECO:0000313" key="6">
    <source>
        <dbReference type="Proteomes" id="UP000784286"/>
    </source>
</evidence>
<keyword evidence="1" id="KW-0805">Transcription regulation</keyword>
<dbReference type="PRINTS" id="PR00038">
    <property type="entry name" value="HTHLUXR"/>
</dbReference>
<keyword evidence="3" id="KW-0804">Transcription</keyword>
<accession>A0A948TLT2</accession>
<proteinExistence type="predicted"/>
<dbReference type="InterPro" id="IPR036388">
    <property type="entry name" value="WH-like_DNA-bd_sf"/>
</dbReference>
<keyword evidence="2" id="KW-0238">DNA-binding</keyword>
<dbReference type="Pfam" id="PF00196">
    <property type="entry name" value="GerE"/>
    <property type="match status" value="1"/>
</dbReference>
<dbReference type="PROSITE" id="PS50043">
    <property type="entry name" value="HTH_LUXR_2"/>
    <property type="match status" value="1"/>
</dbReference>
<dbReference type="PROSITE" id="PS00622">
    <property type="entry name" value="HTH_LUXR_1"/>
    <property type="match status" value="1"/>
</dbReference>
<dbReference type="PANTHER" id="PTHR44688:SF16">
    <property type="entry name" value="DNA-BINDING TRANSCRIPTIONAL ACTIVATOR DEVR_DOSR"/>
    <property type="match status" value="1"/>
</dbReference>
<dbReference type="Gene3D" id="1.10.10.10">
    <property type="entry name" value="Winged helix-like DNA-binding domain superfamily/Winged helix DNA-binding domain"/>
    <property type="match status" value="1"/>
</dbReference>
<dbReference type="CDD" id="cd06170">
    <property type="entry name" value="LuxR_C_like"/>
    <property type="match status" value="1"/>
</dbReference>
<dbReference type="SMART" id="SM00421">
    <property type="entry name" value="HTH_LUXR"/>
    <property type="match status" value="1"/>
</dbReference>
<dbReference type="SUPFAM" id="SSF46894">
    <property type="entry name" value="C-terminal effector domain of the bipartite response regulators"/>
    <property type="match status" value="1"/>
</dbReference>
<sequence length="249" mass="28166">MNDTLQELNRNLLVQDFEDVENSSDISGRCRRIARMYAEMENAVAVLSDMRSDRSCIYYGGMGEMLGMASRGTFLETDSIWEKEIFERMSPGDLMKKHVQELRFFHFRKSLSPDVRTRYFLMSRLKMKNASGGEVQVCHRMFYIEDSSGNVAFALCLYTLCRDEHPDVIIDSLTGEQIDIGRQSCGTLLSKRECEVLGLIGQGKSSKEIAGTLSVSIHTVSRHRQNILRKLHAGNSVNAVAIAKKLNLL</sequence>
<evidence type="ECO:0000259" key="4">
    <source>
        <dbReference type="PROSITE" id="PS50043"/>
    </source>
</evidence>
<feature type="domain" description="HTH luxR-type" evidence="4">
    <location>
        <begin position="182"/>
        <end position="247"/>
    </location>
</feature>
<reference evidence="5" key="1">
    <citation type="journal article" date="2021" name="PeerJ">
        <title>Extensive microbial diversity within the chicken gut microbiome revealed by metagenomics and culture.</title>
        <authorList>
            <person name="Gilroy R."/>
            <person name="Ravi A."/>
            <person name="Getino M."/>
            <person name="Pursley I."/>
            <person name="Horton D.L."/>
            <person name="Alikhan N.F."/>
            <person name="Baker D."/>
            <person name="Gharbi K."/>
            <person name="Hall N."/>
            <person name="Watson M."/>
            <person name="Adriaenssens E.M."/>
            <person name="Foster-Nyarko E."/>
            <person name="Jarju S."/>
            <person name="Secka A."/>
            <person name="Antonio M."/>
            <person name="Oren A."/>
            <person name="Chaudhuri R.R."/>
            <person name="La Ragione R."/>
            <person name="Hildebrand F."/>
            <person name="Pallen M.J."/>
        </authorList>
    </citation>
    <scope>NUCLEOTIDE SEQUENCE</scope>
    <source>
        <strain evidence="5">8470</strain>
    </source>
</reference>
<dbReference type="GO" id="GO:0003677">
    <property type="term" value="F:DNA binding"/>
    <property type="evidence" value="ECO:0007669"/>
    <property type="project" value="UniProtKB-KW"/>
</dbReference>
<dbReference type="PANTHER" id="PTHR44688">
    <property type="entry name" value="DNA-BINDING TRANSCRIPTIONAL ACTIVATOR DEVR_DOSR"/>
    <property type="match status" value="1"/>
</dbReference>
<dbReference type="InterPro" id="IPR016032">
    <property type="entry name" value="Sig_transdc_resp-reg_C-effctor"/>
</dbReference>
<dbReference type="EMBL" id="JAHLFJ010000038">
    <property type="protein sequence ID" value="MBU3855664.1"/>
    <property type="molecule type" value="Genomic_DNA"/>
</dbReference>
<gene>
    <name evidence="5" type="ORF">H9928_03745</name>
</gene>
<evidence type="ECO:0000256" key="1">
    <source>
        <dbReference type="ARBA" id="ARBA00023015"/>
    </source>
</evidence>
<comment type="caution">
    <text evidence="5">The sequence shown here is derived from an EMBL/GenBank/DDBJ whole genome shotgun (WGS) entry which is preliminary data.</text>
</comment>
<evidence type="ECO:0000256" key="3">
    <source>
        <dbReference type="ARBA" id="ARBA00023163"/>
    </source>
</evidence>
<dbReference type="GO" id="GO:0006355">
    <property type="term" value="P:regulation of DNA-templated transcription"/>
    <property type="evidence" value="ECO:0007669"/>
    <property type="project" value="InterPro"/>
</dbReference>
<evidence type="ECO:0000313" key="5">
    <source>
        <dbReference type="EMBL" id="MBU3855664.1"/>
    </source>
</evidence>
<dbReference type="Gene3D" id="3.30.450.20">
    <property type="entry name" value="PAS domain"/>
    <property type="match status" value="1"/>
</dbReference>
<organism evidence="5 6">
    <name type="scientific">Candidatus Phocaeicola excrementipullorum</name>
    <dbReference type="NCBI Taxonomy" id="2838731"/>
    <lineage>
        <taxon>Bacteria</taxon>
        <taxon>Pseudomonadati</taxon>
        <taxon>Bacteroidota</taxon>
        <taxon>Bacteroidia</taxon>
        <taxon>Bacteroidales</taxon>
        <taxon>Bacteroidaceae</taxon>
        <taxon>Phocaeicola</taxon>
    </lineage>
</organism>
<evidence type="ECO:0000256" key="2">
    <source>
        <dbReference type="ARBA" id="ARBA00023125"/>
    </source>
</evidence>
<protein>
    <submittedName>
        <fullName evidence="5">Helix-turn-helix transcriptional regulator</fullName>
    </submittedName>
</protein>
<dbReference type="Proteomes" id="UP000784286">
    <property type="component" value="Unassembled WGS sequence"/>
</dbReference>